<dbReference type="GO" id="GO:0004984">
    <property type="term" value="F:olfactory receptor activity"/>
    <property type="evidence" value="ECO:0007669"/>
    <property type="project" value="InterPro"/>
</dbReference>
<feature type="transmembrane region" description="Helical" evidence="10">
    <location>
        <begin position="269"/>
        <end position="290"/>
    </location>
</feature>
<dbReference type="GO" id="GO:0007165">
    <property type="term" value="P:signal transduction"/>
    <property type="evidence" value="ECO:0007669"/>
    <property type="project" value="UniProtKB-KW"/>
</dbReference>
<evidence type="ECO:0000256" key="1">
    <source>
        <dbReference type="ARBA" id="ARBA00004651"/>
    </source>
</evidence>
<protein>
    <recommendedName>
        <fullName evidence="10">Odorant receptor</fullName>
    </recommendedName>
</protein>
<evidence type="ECO:0000256" key="10">
    <source>
        <dbReference type="RuleBase" id="RU351113"/>
    </source>
</evidence>
<keyword evidence="6 10" id="KW-1133">Transmembrane helix</keyword>
<evidence type="ECO:0000256" key="4">
    <source>
        <dbReference type="ARBA" id="ARBA00022692"/>
    </source>
</evidence>
<evidence type="ECO:0000256" key="6">
    <source>
        <dbReference type="ARBA" id="ARBA00022989"/>
    </source>
</evidence>
<feature type="transmembrane region" description="Helical" evidence="10">
    <location>
        <begin position="194"/>
        <end position="215"/>
    </location>
</feature>
<keyword evidence="7 10" id="KW-0472">Membrane</keyword>
<name>A0A097ITU4_9NEOP</name>
<comment type="subcellular location">
    <subcellularLocation>
        <location evidence="1 10">Cell membrane</location>
        <topology evidence="1 10">Multi-pass membrane protein</topology>
    </subcellularLocation>
</comment>
<evidence type="ECO:0000256" key="3">
    <source>
        <dbReference type="ARBA" id="ARBA00022606"/>
    </source>
</evidence>
<keyword evidence="9 10" id="KW-0807">Transducer</keyword>
<keyword evidence="2" id="KW-1003">Cell membrane</keyword>
<dbReference type="PANTHER" id="PTHR21137">
    <property type="entry name" value="ODORANT RECEPTOR"/>
    <property type="match status" value="1"/>
</dbReference>
<feature type="transmembrane region" description="Helical" evidence="10">
    <location>
        <begin position="32"/>
        <end position="55"/>
    </location>
</feature>
<dbReference type="AlphaFoldDB" id="A0A097ITU4"/>
<keyword evidence="3 10" id="KW-0716">Sensory transduction</keyword>
<evidence type="ECO:0000256" key="7">
    <source>
        <dbReference type="ARBA" id="ARBA00023136"/>
    </source>
</evidence>
<evidence type="ECO:0000256" key="2">
    <source>
        <dbReference type="ARBA" id="ARBA00022475"/>
    </source>
</evidence>
<evidence type="ECO:0000256" key="8">
    <source>
        <dbReference type="ARBA" id="ARBA00023170"/>
    </source>
</evidence>
<dbReference type="GO" id="GO:0005886">
    <property type="term" value="C:plasma membrane"/>
    <property type="evidence" value="ECO:0007669"/>
    <property type="project" value="UniProtKB-SubCell"/>
</dbReference>
<keyword evidence="8 10" id="KW-0675">Receptor</keyword>
<evidence type="ECO:0000256" key="9">
    <source>
        <dbReference type="ARBA" id="ARBA00023224"/>
    </source>
</evidence>
<evidence type="ECO:0000256" key="5">
    <source>
        <dbReference type="ARBA" id="ARBA00022725"/>
    </source>
</evidence>
<dbReference type="PANTHER" id="PTHR21137:SF35">
    <property type="entry name" value="ODORANT RECEPTOR 19A-RELATED"/>
    <property type="match status" value="1"/>
</dbReference>
<comment type="caution">
    <text evidence="10">Lacks conserved residue(s) required for the propagation of feature annotation.</text>
</comment>
<comment type="similarity">
    <text evidence="10">Belongs to the insect chemoreceptor superfamily. Heteromeric odorant receptor channel (TC 1.A.69) family.</text>
</comment>
<feature type="transmembrane region" description="Helical" evidence="10">
    <location>
        <begin position="302"/>
        <end position="324"/>
    </location>
</feature>
<reference evidence="11" key="1">
    <citation type="journal article" date="2014" name="J. Mol. Evol.">
        <title>Pheromone Receptor Evolution in the Cryptic Leafroller Species, Ctenopseustis obliquana and C. herana.</title>
        <authorList>
            <person name="Steinwender B."/>
            <person name="Thrimawithana A.H."/>
            <person name="Crowhurst R.N."/>
            <person name="Newcomb R.D."/>
        </authorList>
    </citation>
    <scope>NUCLEOTIDE SEQUENCE</scope>
</reference>
<proteinExistence type="evidence at transcript level"/>
<organism evidence="11">
    <name type="scientific">Ctenopseustis herana</name>
    <dbReference type="NCBI Taxonomy" id="65029"/>
    <lineage>
        <taxon>Eukaryota</taxon>
        <taxon>Metazoa</taxon>
        <taxon>Ecdysozoa</taxon>
        <taxon>Arthropoda</taxon>
        <taxon>Hexapoda</taxon>
        <taxon>Insecta</taxon>
        <taxon>Pterygota</taxon>
        <taxon>Neoptera</taxon>
        <taxon>Endopterygota</taxon>
        <taxon>Lepidoptera</taxon>
        <taxon>Glossata</taxon>
        <taxon>Ditrysia</taxon>
        <taxon>Tortricoidea</taxon>
        <taxon>Tortricidae</taxon>
        <taxon>Tortricinae</taxon>
        <taxon>Ctenopseustis</taxon>
    </lineage>
</organism>
<feature type="transmembrane region" description="Helical" evidence="10">
    <location>
        <begin position="67"/>
        <end position="87"/>
    </location>
</feature>
<dbReference type="InterPro" id="IPR004117">
    <property type="entry name" value="7tm6_olfct_rcpt"/>
</dbReference>
<evidence type="ECO:0000313" key="11">
    <source>
        <dbReference type="EMBL" id="AIT69887.1"/>
    </source>
</evidence>
<accession>A0A097ITU4</accession>
<dbReference type="Pfam" id="PF02949">
    <property type="entry name" value="7tm_6"/>
    <property type="match status" value="1"/>
</dbReference>
<keyword evidence="4 10" id="KW-0812">Transmembrane</keyword>
<sequence length="395" mass="45025">MASLKFEELYSVPMTCLRINRAHPSIPRDWTWLWQVTLMHGLFTVGFCSMMYNLLAVDMKTGTFSEICTYGIFLVVWVVVTFCYAVILKFTDELTTLIRVNQEYFDAAASLPEEDAAVILEYALRARWVARVWGGACYINGFMFPLKALVLTLYSIYIDDFKLVPLLEGTFPPAIDRIKQTPAMFSAIAAMHSIYAVYATIMYMGFCPLGPIFIINTCAQLEIMTKEFGLIFNVTPYDDKLVAVKLAALIKKSQDIYDYVQIINDVFRIYYEVTLKAAAIMIPITLFLILDSIKQRELCVEFIMFDITATLLCYIPCYYSDLLMEKGEALRLAMYSSGWENQFDEKARASLIILLTVAVRPISISTNFRVVCLDAFAGLCHEAYAIFSLLNAMWE</sequence>
<dbReference type="GO" id="GO:0005549">
    <property type="term" value="F:odorant binding"/>
    <property type="evidence" value="ECO:0007669"/>
    <property type="project" value="InterPro"/>
</dbReference>
<keyword evidence="5 10" id="KW-0552">Olfaction</keyword>
<dbReference type="EMBL" id="KM597210">
    <property type="protein sequence ID" value="AIT69887.1"/>
    <property type="molecule type" value="mRNA"/>
</dbReference>